<proteinExistence type="predicted"/>
<dbReference type="EMBL" id="JARBHB010000002">
    <property type="protein sequence ID" value="KAJ8894068.1"/>
    <property type="molecule type" value="Genomic_DNA"/>
</dbReference>
<feature type="compositionally biased region" description="Basic and acidic residues" evidence="1">
    <location>
        <begin position="665"/>
        <end position="677"/>
    </location>
</feature>
<feature type="compositionally biased region" description="Basic and acidic residues" evidence="1">
    <location>
        <begin position="1"/>
        <end position="19"/>
    </location>
</feature>
<sequence>MEQRRNASVGKREAPEKIRRPVASSCTTPTCGNPLATPPGIEPGWPWWEASSLTTTSPRPHPVAAEEEMTFTRCFCTTSNKSFFPPESVWAFVNALFTACSRLRSRSILLVTARDIDFYMACAIDNPITQLMKIAVYRSSKYTVSKKGNIKSNAKDFYCLELFWETTVLKAKIRIAGPGSKPGSSRMRDRRFTTVQRHSANFRSRSEGAIRARVTRTPSGSSLLRERQTRIRAINYFTEYVSVRPPLVCGNLWTWRQERELRQTSVTPCWRGHSDYVLRLQKYIDALGGGLLFRCHFDVTFGPYECAVDASSGAIRESCTRPSSTNYEEELNMAPPGIADVTLPPTPPPRPSSECDPRLPTIVKCTTSHPTLHTTPSDLLRLHNANDRLRPTPSQNRPLSRVCVFSRDKDCLPACLTNSLPSRDLDMHINPFIASTRKALNWRAVLPSLTRLYETFSCDPTISRLDNKNKDTMDGFIIKPPPAGAQHAVRWPTQAAQCAVERLLQNQSSNSVTQHLIISISISIEFHFDGVVRVRSVTFFKCAGMGQGLSIAFFNDYLAIFDDHWKTMEVHRLSNQVTPQQRENMLVCIEQHQCLDKGRSTGRQDANGKAVTDPPRAYELKCFGVQLVLKSSREKHLPPTISIKTSALRTCTLQQAAASGGVIQAEKEVTPASDRHRSLSQGPRAEFARETPCRPQRGAPGARESL</sequence>
<reference evidence="2 3" key="1">
    <citation type="submission" date="2023-02" db="EMBL/GenBank/DDBJ databases">
        <title>LHISI_Scaffold_Assembly.</title>
        <authorList>
            <person name="Stuart O.P."/>
            <person name="Cleave R."/>
            <person name="Magrath M.J.L."/>
            <person name="Mikheyev A.S."/>
        </authorList>
    </citation>
    <scope>NUCLEOTIDE SEQUENCE [LARGE SCALE GENOMIC DNA]</scope>
    <source>
        <strain evidence="2">Daus_M_001</strain>
        <tissue evidence="2">Leg muscle</tissue>
    </source>
</reference>
<feature type="region of interest" description="Disordered" evidence="1">
    <location>
        <begin position="664"/>
        <end position="706"/>
    </location>
</feature>
<organism evidence="2 3">
    <name type="scientific">Dryococelus australis</name>
    <dbReference type="NCBI Taxonomy" id="614101"/>
    <lineage>
        <taxon>Eukaryota</taxon>
        <taxon>Metazoa</taxon>
        <taxon>Ecdysozoa</taxon>
        <taxon>Arthropoda</taxon>
        <taxon>Hexapoda</taxon>
        <taxon>Insecta</taxon>
        <taxon>Pterygota</taxon>
        <taxon>Neoptera</taxon>
        <taxon>Polyneoptera</taxon>
        <taxon>Phasmatodea</taxon>
        <taxon>Verophasmatodea</taxon>
        <taxon>Anareolatae</taxon>
        <taxon>Phasmatidae</taxon>
        <taxon>Eurycanthinae</taxon>
        <taxon>Dryococelus</taxon>
    </lineage>
</organism>
<dbReference type="Proteomes" id="UP001159363">
    <property type="component" value="Chromosome 2"/>
</dbReference>
<evidence type="ECO:0000313" key="3">
    <source>
        <dbReference type="Proteomes" id="UP001159363"/>
    </source>
</evidence>
<name>A0ABQ9IDU5_9NEOP</name>
<comment type="caution">
    <text evidence="2">The sequence shown here is derived from an EMBL/GenBank/DDBJ whole genome shotgun (WGS) entry which is preliminary data.</text>
</comment>
<feature type="region of interest" description="Disordered" evidence="1">
    <location>
        <begin position="1"/>
        <end position="33"/>
    </location>
</feature>
<accession>A0ABQ9IDU5</accession>
<evidence type="ECO:0000256" key="1">
    <source>
        <dbReference type="SAM" id="MobiDB-lite"/>
    </source>
</evidence>
<keyword evidence="3" id="KW-1185">Reference proteome</keyword>
<protein>
    <submittedName>
        <fullName evidence="2">Uncharacterized protein</fullName>
    </submittedName>
</protein>
<evidence type="ECO:0000313" key="2">
    <source>
        <dbReference type="EMBL" id="KAJ8894068.1"/>
    </source>
</evidence>
<gene>
    <name evidence="2" type="ORF">PR048_006678</name>
</gene>